<feature type="binding site" evidence="8">
    <location>
        <begin position="32"/>
        <end position="39"/>
    </location>
    <ligand>
        <name>ATP</name>
        <dbReference type="ChEBI" id="CHEBI:30616"/>
    </ligand>
</feature>
<proteinExistence type="inferred from homology"/>
<dbReference type="Gene3D" id="3.40.50.620">
    <property type="entry name" value="HUPs"/>
    <property type="match status" value="1"/>
</dbReference>
<dbReference type="GO" id="GO:0046872">
    <property type="term" value="F:metal ion binding"/>
    <property type="evidence" value="ECO:0007669"/>
    <property type="project" value="UniProtKB-KW"/>
</dbReference>
<evidence type="ECO:0000256" key="3">
    <source>
        <dbReference type="ARBA" id="ARBA00022723"/>
    </source>
</evidence>
<protein>
    <recommendedName>
        <fullName evidence="8 10">NH(3)-dependent NAD(+) synthetase</fullName>
        <ecNumber evidence="8 10">6.3.1.5</ecNumber>
    </recommendedName>
</protein>
<keyword evidence="3 8" id="KW-0479">Metal-binding</keyword>
<dbReference type="GO" id="GO:0005737">
    <property type="term" value="C:cytoplasm"/>
    <property type="evidence" value="ECO:0007669"/>
    <property type="project" value="InterPro"/>
</dbReference>
<name>A0A1G9MXI3_9FIRM</name>
<evidence type="ECO:0000256" key="7">
    <source>
        <dbReference type="ARBA" id="ARBA00023027"/>
    </source>
</evidence>
<dbReference type="NCBIfam" id="NF010587">
    <property type="entry name" value="PRK13980.1"/>
    <property type="match status" value="1"/>
</dbReference>
<keyword evidence="4 8" id="KW-0547">Nucleotide-binding</keyword>
<evidence type="ECO:0000256" key="9">
    <source>
        <dbReference type="RuleBase" id="RU003811"/>
    </source>
</evidence>
<dbReference type="STRING" id="321763.SAMN04488692_10941"/>
<feature type="compositionally biased region" description="Basic and acidic residues" evidence="11">
    <location>
        <begin position="242"/>
        <end position="253"/>
    </location>
</feature>
<dbReference type="PANTHER" id="PTHR23090">
    <property type="entry name" value="NH 3 /GLUTAMINE-DEPENDENT NAD + SYNTHETASE"/>
    <property type="match status" value="1"/>
</dbReference>
<feature type="binding site" evidence="8">
    <location>
        <position position="38"/>
    </location>
    <ligand>
        <name>Mg(2+)</name>
        <dbReference type="ChEBI" id="CHEBI:18420"/>
    </ligand>
</feature>
<dbReference type="CDD" id="cd00553">
    <property type="entry name" value="NAD_synthase"/>
    <property type="match status" value="1"/>
</dbReference>
<feature type="binding site" evidence="8">
    <location>
        <position position="187"/>
    </location>
    <ligand>
        <name>ATP</name>
        <dbReference type="ChEBI" id="CHEBI:30616"/>
    </ligand>
</feature>
<gene>
    <name evidence="8" type="primary">nadE</name>
    <name evidence="13" type="ORF">SAMN04488692_10941</name>
</gene>
<dbReference type="GO" id="GO:0008795">
    <property type="term" value="F:NAD+ synthase activity"/>
    <property type="evidence" value="ECO:0007669"/>
    <property type="project" value="UniProtKB-UniRule"/>
</dbReference>
<accession>A0A1G9MXI3</accession>
<evidence type="ECO:0000256" key="2">
    <source>
        <dbReference type="ARBA" id="ARBA00022598"/>
    </source>
</evidence>
<dbReference type="PANTHER" id="PTHR23090:SF9">
    <property type="entry name" value="GLUTAMINE-DEPENDENT NAD(+) SYNTHETASE"/>
    <property type="match status" value="1"/>
</dbReference>
<comment type="catalytic activity">
    <reaction evidence="8 10">
        <text>deamido-NAD(+) + NH4(+) + ATP = AMP + diphosphate + NAD(+) + H(+)</text>
        <dbReference type="Rhea" id="RHEA:21188"/>
        <dbReference type="ChEBI" id="CHEBI:15378"/>
        <dbReference type="ChEBI" id="CHEBI:28938"/>
        <dbReference type="ChEBI" id="CHEBI:30616"/>
        <dbReference type="ChEBI" id="CHEBI:33019"/>
        <dbReference type="ChEBI" id="CHEBI:57540"/>
        <dbReference type="ChEBI" id="CHEBI:58437"/>
        <dbReference type="ChEBI" id="CHEBI:456215"/>
        <dbReference type="EC" id="6.3.1.5"/>
    </reaction>
</comment>
<evidence type="ECO:0000256" key="6">
    <source>
        <dbReference type="ARBA" id="ARBA00022842"/>
    </source>
</evidence>
<dbReference type="EC" id="6.3.1.5" evidence="8 10"/>
<dbReference type="InterPro" id="IPR022310">
    <property type="entry name" value="NAD/GMP_synthase"/>
</dbReference>
<dbReference type="Proteomes" id="UP000199476">
    <property type="component" value="Unassembled WGS sequence"/>
</dbReference>
<dbReference type="RefSeq" id="WP_089759793.1">
    <property type="nucleotide sequence ID" value="NZ_FNGO01000009.1"/>
</dbReference>
<organism evidence="13 14">
    <name type="scientific">Halarsenatibacter silvermanii</name>
    <dbReference type="NCBI Taxonomy" id="321763"/>
    <lineage>
        <taxon>Bacteria</taxon>
        <taxon>Bacillati</taxon>
        <taxon>Bacillota</taxon>
        <taxon>Clostridia</taxon>
        <taxon>Halanaerobiales</taxon>
        <taxon>Halarsenatibacteraceae</taxon>
        <taxon>Halarsenatibacter</taxon>
    </lineage>
</organism>
<dbReference type="NCBIfam" id="TIGR00552">
    <property type="entry name" value="nadE"/>
    <property type="match status" value="1"/>
</dbReference>
<feature type="binding site" evidence="8">
    <location>
        <position position="141"/>
    </location>
    <ligand>
        <name>Mg(2+)</name>
        <dbReference type="ChEBI" id="CHEBI:18420"/>
    </ligand>
</feature>
<feature type="compositionally biased region" description="Basic and acidic residues" evidence="11">
    <location>
        <begin position="221"/>
        <end position="232"/>
    </location>
</feature>
<dbReference type="OrthoDB" id="9803818at2"/>
<sequence>MAELNYAEVVDHLVNWIKKRVEKAGKKGGIVGLSGGIDSSVTAALLKRAFPENSFGLIMPCCSSPLDKQDAYLVSDKINMKAEEVDLNETFATMLSELKNIDPGEDKVAAGNIKPRLRMTALYYLANRWDYLVVGTGNKSELVTGYFTKYGDGAVDISPLASLVKTEVRELARELDIPESIIERRPSAGLWEGQTDEEEMGLSYEKIDEYILEEEIEDEEAKEKIKELENSSRHKVNTPPLPERDKLLEKAKN</sequence>
<dbReference type="HAMAP" id="MF_00193">
    <property type="entry name" value="NadE_ammonia_dep"/>
    <property type="match status" value="1"/>
</dbReference>
<feature type="binding site" evidence="8">
    <location>
        <position position="165"/>
    </location>
    <ligand>
        <name>ATP</name>
        <dbReference type="ChEBI" id="CHEBI:30616"/>
    </ligand>
</feature>
<dbReference type="InterPro" id="IPR014729">
    <property type="entry name" value="Rossmann-like_a/b/a_fold"/>
</dbReference>
<dbReference type="GO" id="GO:0004359">
    <property type="term" value="F:glutaminase activity"/>
    <property type="evidence" value="ECO:0007669"/>
    <property type="project" value="InterPro"/>
</dbReference>
<keyword evidence="6 8" id="KW-0460">Magnesium</keyword>
<comment type="function">
    <text evidence="8">Catalyzes the ATP-dependent amidation of deamido-NAD to form NAD. Uses ammonia as a nitrogen source.</text>
</comment>
<keyword evidence="7 8" id="KW-0520">NAD</keyword>
<dbReference type="InterPro" id="IPR003694">
    <property type="entry name" value="NAD_synthase"/>
</dbReference>
<comment type="similarity">
    <text evidence="1 8 9">Belongs to the NAD synthetase family.</text>
</comment>
<evidence type="ECO:0000256" key="5">
    <source>
        <dbReference type="ARBA" id="ARBA00022840"/>
    </source>
</evidence>
<reference evidence="13 14" key="1">
    <citation type="submission" date="2016-10" db="EMBL/GenBank/DDBJ databases">
        <authorList>
            <person name="de Groot N.N."/>
        </authorList>
    </citation>
    <scope>NUCLEOTIDE SEQUENCE [LARGE SCALE GENOMIC DNA]</scope>
    <source>
        <strain evidence="13 14">SLAS-1</strain>
    </source>
</reference>
<evidence type="ECO:0000313" key="14">
    <source>
        <dbReference type="Proteomes" id="UP000199476"/>
    </source>
</evidence>
<feature type="binding site" evidence="8">
    <location>
        <position position="156"/>
    </location>
    <ligand>
        <name>deamido-NAD(+)</name>
        <dbReference type="ChEBI" id="CHEBI:58437"/>
        <note>ligand shared between two neighboring subunits</note>
    </ligand>
</feature>
<dbReference type="Pfam" id="PF02540">
    <property type="entry name" value="NAD_synthase"/>
    <property type="match status" value="1"/>
</dbReference>
<keyword evidence="5 8" id="KW-0067">ATP-binding</keyword>
<dbReference type="UniPathway" id="UPA00253">
    <property type="reaction ID" value="UER00333"/>
</dbReference>
<dbReference type="EMBL" id="FNGO01000009">
    <property type="protein sequence ID" value="SDL78938.1"/>
    <property type="molecule type" value="Genomic_DNA"/>
</dbReference>
<evidence type="ECO:0000256" key="4">
    <source>
        <dbReference type="ARBA" id="ARBA00022741"/>
    </source>
</evidence>
<feature type="binding site" evidence="8">
    <location>
        <position position="136"/>
    </location>
    <ligand>
        <name>ATP</name>
        <dbReference type="ChEBI" id="CHEBI:30616"/>
    </ligand>
</feature>
<evidence type="ECO:0000256" key="1">
    <source>
        <dbReference type="ARBA" id="ARBA00005859"/>
    </source>
</evidence>
<keyword evidence="2 8" id="KW-0436">Ligase</keyword>
<comment type="subunit">
    <text evidence="8">Homodimer.</text>
</comment>
<feature type="region of interest" description="Disordered" evidence="11">
    <location>
        <begin position="221"/>
        <end position="253"/>
    </location>
</feature>
<comment type="pathway">
    <text evidence="8">Cofactor biosynthesis; NAD(+) biosynthesis; NAD(+) from deamido-NAD(+) (ammonia route): step 1/1.</text>
</comment>
<dbReference type="GO" id="GO:0009435">
    <property type="term" value="P:NAD+ biosynthetic process"/>
    <property type="evidence" value="ECO:0007669"/>
    <property type="project" value="UniProtKB-UniRule"/>
</dbReference>
<evidence type="ECO:0000256" key="10">
    <source>
        <dbReference type="RuleBase" id="RU003812"/>
    </source>
</evidence>
<evidence type="ECO:0000313" key="13">
    <source>
        <dbReference type="EMBL" id="SDL78938.1"/>
    </source>
</evidence>
<dbReference type="AlphaFoldDB" id="A0A1G9MXI3"/>
<feature type="binding site" description="in other chain" evidence="8">
    <location>
        <begin position="234"/>
        <end position="235"/>
    </location>
    <ligand>
        <name>deamido-NAD(+)</name>
        <dbReference type="ChEBI" id="CHEBI:58437"/>
        <note>ligand shared between two neighboring subunits</note>
    </ligand>
</feature>
<dbReference type="InterPro" id="IPR022926">
    <property type="entry name" value="NH(3)-dep_NAD(+)_synth"/>
</dbReference>
<keyword evidence="14" id="KW-1185">Reference proteome</keyword>
<feature type="binding site" description="in other chain" evidence="8">
    <location>
        <position position="149"/>
    </location>
    <ligand>
        <name>deamido-NAD(+)</name>
        <dbReference type="ChEBI" id="CHEBI:58437"/>
        <note>ligand shared between two neighboring subunits</note>
    </ligand>
</feature>
<dbReference type="GO" id="GO:0003952">
    <property type="term" value="F:NAD+ synthase (glutamine-hydrolyzing) activity"/>
    <property type="evidence" value="ECO:0007669"/>
    <property type="project" value="InterPro"/>
</dbReference>
<feature type="domain" description="NAD/GMP synthase" evidence="12">
    <location>
        <begin position="10"/>
        <end position="236"/>
    </location>
</feature>
<dbReference type="GO" id="GO:0005524">
    <property type="term" value="F:ATP binding"/>
    <property type="evidence" value="ECO:0007669"/>
    <property type="project" value="UniProtKB-UniRule"/>
</dbReference>
<evidence type="ECO:0000259" key="12">
    <source>
        <dbReference type="Pfam" id="PF02540"/>
    </source>
</evidence>
<feature type="binding site" description="in other chain" evidence="8">
    <location>
        <position position="116"/>
    </location>
    <ligand>
        <name>deamido-NAD(+)</name>
        <dbReference type="ChEBI" id="CHEBI:58437"/>
        <note>ligand shared between two neighboring subunits</note>
    </ligand>
</feature>
<evidence type="ECO:0000256" key="8">
    <source>
        <dbReference type="HAMAP-Rule" id="MF_00193"/>
    </source>
</evidence>
<dbReference type="SUPFAM" id="SSF52402">
    <property type="entry name" value="Adenine nucleotide alpha hydrolases-like"/>
    <property type="match status" value="1"/>
</dbReference>
<evidence type="ECO:0000256" key="11">
    <source>
        <dbReference type="SAM" id="MobiDB-lite"/>
    </source>
</evidence>